<dbReference type="EMBL" id="BK014892">
    <property type="protein sequence ID" value="DAD80992.1"/>
    <property type="molecule type" value="Genomic_DNA"/>
</dbReference>
<sequence>MLPSASQYFRSLASVEKKAICKKCGIKLNYFYNIVNHPERRVSVTLACKLEEATRRQVSRRAILPQIDWELIESTGK</sequence>
<dbReference type="InterPro" id="IPR010982">
    <property type="entry name" value="Lambda_DNA-bd_dom_sf"/>
</dbReference>
<protein>
    <submittedName>
        <fullName evidence="1">Antitoxin of bacterial toxin-antitoxin system, YdaS/YdaT</fullName>
    </submittedName>
</protein>
<proteinExistence type="predicted"/>
<name>A0A8S5MFM3_9CAUD</name>
<reference evidence="1" key="1">
    <citation type="journal article" date="2021" name="Proc. Natl. Acad. Sci. U.S.A.">
        <title>A Catalog of Tens of Thousands of Viruses from Human Metagenomes Reveals Hidden Associations with Chronic Diseases.</title>
        <authorList>
            <person name="Tisza M.J."/>
            <person name="Buck C.B."/>
        </authorList>
    </citation>
    <scope>NUCLEOTIDE SEQUENCE</scope>
    <source>
        <strain evidence="1">Ct9P15</strain>
    </source>
</reference>
<accession>A0A8S5MFM3</accession>
<organism evidence="1">
    <name type="scientific">Podoviridae sp. ct9P15</name>
    <dbReference type="NCBI Taxonomy" id="2826543"/>
    <lineage>
        <taxon>Viruses</taxon>
        <taxon>Duplodnaviria</taxon>
        <taxon>Heunggongvirae</taxon>
        <taxon>Uroviricota</taxon>
        <taxon>Caudoviricetes</taxon>
    </lineage>
</organism>
<evidence type="ECO:0000313" key="1">
    <source>
        <dbReference type="EMBL" id="DAD80992.1"/>
    </source>
</evidence>
<dbReference type="GO" id="GO:0003677">
    <property type="term" value="F:DNA binding"/>
    <property type="evidence" value="ECO:0007669"/>
    <property type="project" value="InterPro"/>
</dbReference>
<dbReference type="Gene3D" id="1.10.260.40">
    <property type="entry name" value="lambda repressor-like DNA-binding domains"/>
    <property type="match status" value="1"/>
</dbReference>